<organism evidence="1 2">
    <name type="scientific">Nocardia salmonicida</name>
    <dbReference type="NCBI Taxonomy" id="53431"/>
    <lineage>
        <taxon>Bacteria</taxon>
        <taxon>Bacillati</taxon>
        <taxon>Actinomycetota</taxon>
        <taxon>Actinomycetes</taxon>
        <taxon>Mycobacteriales</taxon>
        <taxon>Nocardiaceae</taxon>
        <taxon>Nocardia</taxon>
    </lineage>
</organism>
<name>A0ABZ1N335_9NOCA</name>
<accession>A0ABZ1N335</accession>
<dbReference type="EMBL" id="CP109527">
    <property type="protein sequence ID" value="WTY34244.1"/>
    <property type="molecule type" value="Genomic_DNA"/>
</dbReference>
<dbReference type="RefSeq" id="WP_405146511.1">
    <property type="nucleotide sequence ID" value="NZ_CP109527.1"/>
</dbReference>
<evidence type="ECO:0000313" key="1">
    <source>
        <dbReference type="EMBL" id="WTY34244.1"/>
    </source>
</evidence>
<sequence>MSPPQTLIGRHFAAIEAGIDPYVVVAVLHSMQAHKAATGAGTGPEGQ</sequence>
<protein>
    <submittedName>
        <fullName evidence="1">Uncharacterized protein</fullName>
    </submittedName>
</protein>
<keyword evidence="2" id="KW-1185">Reference proteome</keyword>
<proteinExistence type="predicted"/>
<dbReference type="Proteomes" id="UP001621418">
    <property type="component" value="Chromosome"/>
</dbReference>
<evidence type="ECO:0000313" key="2">
    <source>
        <dbReference type="Proteomes" id="UP001621418"/>
    </source>
</evidence>
<gene>
    <name evidence="1" type="ORF">OG308_23345</name>
</gene>
<reference evidence="1 2" key="1">
    <citation type="submission" date="2022-10" db="EMBL/GenBank/DDBJ databases">
        <title>The complete genomes of actinobacterial strains from the NBC collection.</title>
        <authorList>
            <person name="Joergensen T.S."/>
            <person name="Alvarez Arevalo M."/>
            <person name="Sterndorff E.B."/>
            <person name="Faurdal D."/>
            <person name="Vuksanovic O."/>
            <person name="Mourched A.-S."/>
            <person name="Charusanti P."/>
            <person name="Shaw S."/>
            <person name="Blin K."/>
            <person name="Weber T."/>
        </authorList>
    </citation>
    <scope>NUCLEOTIDE SEQUENCE [LARGE SCALE GENOMIC DNA]</scope>
    <source>
        <strain evidence="1 2">NBC_01413</strain>
    </source>
</reference>